<evidence type="ECO:0000256" key="1">
    <source>
        <dbReference type="SAM" id="MobiDB-lite"/>
    </source>
</evidence>
<dbReference type="EMBL" id="OV725079">
    <property type="protein sequence ID" value="CAH1395345.1"/>
    <property type="molecule type" value="Genomic_DNA"/>
</dbReference>
<keyword evidence="3" id="KW-1185">Reference proteome</keyword>
<dbReference type="AlphaFoldDB" id="A0A9P0EDE6"/>
<evidence type="ECO:0000313" key="2">
    <source>
        <dbReference type="EMBL" id="CAH1395345.1"/>
    </source>
</evidence>
<feature type="compositionally biased region" description="Basic and acidic residues" evidence="1">
    <location>
        <begin position="8"/>
        <end position="17"/>
    </location>
</feature>
<organism evidence="2 3">
    <name type="scientific">Nezara viridula</name>
    <name type="common">Southern green stink bug</name>
    <name type="synonym">Cimex viridulus</name>
    <dbReference type="NCBI Taxonomy" id="85310"/>
    <lineage>
        <taxon>Eukaryota</taxon>
        <taxon>Metazoa</taxon>
        <taxon>Ecdysozoa</taxon>
        <taxon>Arthropoda</taxon>
        <taxon>Hexapoda</taxon>
        <taxon>Insecta</taxon>
        <taxon>Pterygota</taxon>
        <taxon>Neoptera</taxon>
        <taxon>Paraneoptera</taxon>
        <taxon>Hemiptera</taxon>
        <taxon>Heteroptera</taxon>
        <taxon>Panheteroptera</taxon>
        <taxon>Pentatomomorpha</taxon>
        <taxon>Pentatomoidea</taxon>
        <taxon>Pentatomidae</taxon>
        <taxon>Pentatominae</taxon>
        <taxon>Nezara</taxon>
    </lineage>
</organism>
<protein>
    <submittedName>
        <fullName evidence="2">Uncharacterized protein</fullName>
    </submittedName>
</protein>
<accession>A0A9P0EDE6</accession>
<name>A0A9P0EDE6_NEZVI</name>
<sequence>MTNGNLHLPDKRQDDSRASVLSTRQRLDDCQIRANDRLAKPGSELNCRSPEVVSGCNVISDVCSCSSAPACPGQPSPYSFRDLEECTINLDVMHQHARQRDLEGIALSSISKNELYCIRRLY</sequence>
<reference evidence="2" key="1">
    <citation type="submission" date="2022-01" db="EMBL/GenBank/DDBJ databases">
        <authorList>
            <person name="King R."/>
        </authorList>
    </citation>
    <scope>NUCLEOTIDE SEQUENCE</scope>
</reference>
<gene>
    <name evidence="2" type="ORF">NEZAVI_LOCUS5641</name>
</gene>
<proteinExistence type="predicted"/>
<feature type="region of interest" description="Disordered" evidence="1">
    <location>
        <begin position="1"/>
        <end position="22"/>
    </location>
</feature>
<evidence type="ECO:0000313" key="3">
    <source>
        <dbReference type="Proteomes" id="UP001152798"/>
    </source>
</evidence>
<dbReference type="Proteomes" id="UP001152798">
    <property type="component" value="Chromosome 3"/>
</dbReference>
<dbReference type="OrthoDB" id="5976811at2759"/>